<organism evidence="1 2">
    <name type="scientific">Streptococcus sanguinis SK115</name>
    <dbReference type="NCBI Taxonomy" id="888810"/>
    <lineage>
        <taxon>Bacteria</taxon>
        <taxon>Bacillati</taxon>
        <taxon>Bacillota</taxon>
        <taxon>Bacilli</taxon>
        <taxon>Lactobacillales</taxon>
        <taxon>Streptococcaceae</taxon>
        <taxon>Streptococcus</taxon>
    </lineage>
</organism>
<proteinExistence type="predicted"/>
<accession>F0I8T3</accession>
<reference evidence="1 2" key="1">
    <citation type="submission" date="2011-02" db="EMBL/GenBank/DDBJ databases">
        <authorList>
            <person name="Muzny D."/>
            <person name="Qin X."/>
            <person name="Deng J."/>
            <person name="Jiang H."/>
            <person name="Liu Y."/>
            <person name="Qu J."/>
            <person name="Song X.-Z."/>
            <person name="Zhang L."/>
            <person name="Thornton R."/>
            <person name="Coyle M."/>
            <person name="Francisco L."/>
            <person name="Jackson L."/>
            <person name="Javaid M."/>
            <person name="Korchina V."/>
            <person name="Kovar C."/>
            <person name="Mata R."/>
            <person name="Mathew T."/>
            <person name="Ngo R."/>
            <person name="Nguyen L."/>
            <person name="Nguyen N."/>
            <person name="Okwuonu G."/>
            <person name="Ongeri F."/>
            <person name="Pham C."/>
            <person name="Simmons D."/>
            <person name="Wilczek-Boney K."/>
            <person name="Hale W."/>
            <person name="Jakkamsetti A."/>
            <person name="Pham P."/>
            <person name="Ruth R."/>
            <person name="San Lucas F."/>
            <person name="Warren J."/>
            <person name="Zhang J."/>
            <person name="Zhao Z."/>
            <person name="Zhou C."/>
            <person name="Zhu D."/>
            <person name="Lee S."/>
            <person name="Bess C."/>
            <person name="Blankenburg K."/>
            <person name="Forbes L."/>
            <person name="Fu Q."/>
            <person name="Gubbala S."/>
            <person name="Hirani K."/>
            <person name="Jayaseelan J.C."/>
            <person name="Lara F."/>
            <person name="Munidasa M."/>
            <person name="Palculict T."/>
            <person name="Patil S."/>
            <person name="Pu L.-L."/>
            <person name="Saada N."/>
            <person name="Tang L."/>
            <person name="Weissenberger G."/>
            <person name="Zhu Y."/>
            <person name="Hemphill L."/>
            <person name="Shang Y."/>
            <person name="Youmans B."/>
            <person name="Ayvaz T."/>
            <person name="Ross M."/>
            <person name="Santibanez J."/>
            <person name="Aqrawi P."/>
            <person name="Gross S."/>
            <person name="Joshi V."/>
            <person name="Fowler G."/>
            <person name="Nazareth L."/>
            <person name="Reid J."/>
            <person name="Worley K."/>
            <person name="Petrosino J."/>
            <person name="Highlander S."/>
            <person name="Gibbs R."/>
        </authorList>
    </citation>
    <scope>NUCLEOTIDE SEQUENCE [LARGE SCALE GENOMIC DNA]</scope>
    <source>
        <strain evidence="1 2">SK115</strain>
    </source>
</reference>
<gene>
    <name evidence="1" type="ORF">HMPREF9382_1072</name>
</gene>
<protein>
    <submittedName>
        <fullName evidence="1">Uncharacterized protein</fullName>
    </submittedName>
</protein>
<name>F0I8T3_STRSA</name>
<comment type="caution">
    <text evidence="1">The sequence shown here is derived from an EMBL/GenBank/DDBJ whole genome shotgun (WGS) entry which is preliminary data.</text>
</comment>
<dbReference type="EMBL" id="AEXW01000005">
    <property type="protein sequence ID" value="EGD32118.1"/>
    <property type="molecule type" value="Genomic_DNA"/>
</dbReference>
<dbReference type="Proteomes" id="UP000003351">
    <property type="component" value="Unassembled WGS sequence"/>
</dbReference>
<sequence length="39" mass="4733">MRFQFILVDFLIFNKKMSFPYHIKEGQTKAISRSPHSCW</sequence>
<evidence type="ECO:0000313" key="2">
    <source>
        <dbReference type="Proteomes" id="UP000003351"/>
    </source>
</evidence>
<dbReference type="AlphaFoldDB" id="F0I8T3"/>
<dbReference type="HOGENOM" id="CLU_3317930_0_0_9"/>
<evidence type="ECO:0000313" key="1">
    <source>
        <dbReference type="EMBL" id="EGD32118.1"/>
    </source>
</evidence>